<evidence type="ECO:0000313" key="12">
    <source>
        <dbReference type="Proteomes" id="UP000198629"/>
    </source>
</evidence>
<dbReference type="Pfam" id="PF02687">
    <property type="entry name" value="FtsX"/>
    <property type="match status" value="1"/>
</dbReference>
<dbReference type="RefSeq" id="WP_091469685.1">
    <property type="nucleotide sequence ID" value="NZ_FNFX01000001.1"/>
</dbReference>
<keyword evidence="11" id="KW-0449">Lipoprotein</keyword>
<evidence type="ECO:0000256" key="7">
    <source>
        <dbReference type="ARBA" id="ARBA00023136"/>
    </source>
</evidence>
<dbReference type="OrthoDB" id="9808461at2"/>
<evidence type="ECO:0000259" key="9">
    <source>
        <dbReference type="Pfam" id="PF02687"/>
    </source>
</evidence>
<accession>A0A1G9A037</accession>
<dbReference type="PANTHER" id="PTHR30489">
    <property type="entry name" value="LIPOPROTEIN-RELEASING SYSTEM TRANSMEMBRANE PROTEIN LOLE"/>
    <property type="match status" value="1"/>
</dbReference>
<keyword evidence="12" id="KW-1185">Reference proteome</keyword>
<comment type="similarity">
    <text evidence="2">Belongs to the ABC-4 integral membrane protein family. LolC/E subfamily.</text>
</comment>
<evidence type="ECO:0000256" key="4">
    <source>
        <dbReference type="ARBA" id="ARBA00022475"/>
    </source>
</evidence>
<evidence type="ECO:0000313" key="11">
    <source>
        <dbReference type="EMBL" id="SDK20703.1"/>
    </source>
</evidence>
<gene>
    <name evidence="11" type="ORF">SAMN05192566_0615</name>
</gene>
<dbReference type="GO" id="GO:0044874">
    <property type="term" value="P:lipoprotein localization to outer membrane"/>
    <property type="evidence" value="ECO:0007669"/>
    <property type="project" value="TreeGrafter"/>
</dbReference>
<dbReference type="NCBIfam" id="TIGR02212">
    <property type="entry name" value="lolCE"/>
    <property type="match status" value="1"/>
</dbReference>
<keyword evidence="7 8" id="KW-0472">Membrane</keyword>
<keyword evidence="4" id="KW-1003">Cell membrane</keyword>
<feature type="transmembrane region" description="Helical" evidence="8">
    <location>
        <begin position="338"/>
        <end position="364"/>
    </location>
</feature>
<keyword evidence="3" id="KW-0813">Transport</keyword>
<feature type="transmembrane region" description="Helical" evidence="8">
    <location>
        <begin position="36"/>
        <end position="62"/>
    </location>
</feature>
<feature type="transmembrane region" description="Helical" evidence="8">
    <location>
        <begin position="292"/>
        <end position="317"/>
    </location>
</feature>
<keyword evidence="5 8" id="KW-0812">Transmembrane</keyword>
<dbReference type="STRING" id="492660.SAMN05192566_0615"/>
<evidence type="ECO:0000256" key="6">
    <source>
        <dbReference type="ARBA" id="ARBA00022989"/>
    </source>
</evidence>
<proteinExistence type="inferred from homology"/>
<dbReference type="EMBL" id="FNFX01000001">
    <property type="protein sequence ID" value="SDK20703.1"/>
    <property type="molecule type" value="Genomic_DNA"/>
</dbReference>
<feature type="domain" description="ABC3 transporter permease C-terminal" evidence="9">
    <location>
        <begin position="294"/>
        <end position="428"/>
    </location>
</feature>
<dbReference type="Pfam" id="PF12704">
    <property type="entry name" value="MacB_PCD"/>
    <property type="match status" value="1"/>
</dbReference>
<dbReference type="InterPro" id="IPR025857">
    <property type="entry name" value="MacB_PCD"/>
</dbReference>
<dbReference type="PANTHER" id="PTHR30489:SF0">
    <property type="entry name" value="LIPOPROTEIN-RELEASING SYSTEM TRANSMEMBRANE PROTEIN LOLE"/>
    <property type="match status" value="1"/>
</dbReference>
<evidence type="ECO:0000256" key="2">
    <source>
        <dbReference type="ARBA" id="ARBA00005236"/>
    </source>
</evidence>
<dbReference type="Proteomes" id="UP000198629">
    <property type="component" value="Unassembled WGS sequence"/>
</dbReference>
<dbReference type="InterPro" id="IPR011925">
    <property type="entry name" value="LolCE_TM"/>
</dbReference>
<reference evidence="12" key="1">
    <citation type="submission" date="2016-10" db="EMBL/GenBank/DDBJ databases">
        <authorList>
            <person name="Varghese N."/>
            <person name="Submissions S."/>
        </authorList>
    </citation>
    <scope>NUCLEOTIDE SEQUENCE [LARGE SCALE GENOMIC DNA]</scope>
    <source>
        <strain evidence="12">CBMB127</strain>
    </source>
</reference>
<comment type="subcellular location">
    <subcellularLocation>
        <location evidence="1">Cell membrane</location>
        <topology evidence="1">Multi-pass membrane protein</topology>
    </subcellularLocation>
</comment>
<dbReference type="GO" id="GO:0042953">
    <property type="term" value="P:lipoprotein transport"/>
    <property type="evidence" value="ECO:0007669"/>
    <property type="project" value="InterPro"/>
</dbReference>
<evidence type="ECO:0000256" key="5">
    <source>
        <dbReference type="ARBA" id="ARBA00022692"/>
    </source>
</evidence>
<protein>
    <submittedName>
        <fullName evidence="11">Lipoprotein-releasing system permease protein</fullName>
    </submittedName>
</protein>
<evidence type="ECO:0000256" key="8">
    <source>
        <dbReference type="SAM" id="Phobius"/>
    </source>
</evidence>
<name>A0A1G9A037_9PROT</name>
<dbReference type="InterPro" id="IPR051447">
    <property type="entry name" value="Lipoprotein-release_system"/>
</dbReference>
<sequence>MSHGSFSAFKHALAQRLPYELWIGWRYTRAKRNNHFISFISLTSMIGIALGVMALIVVLSVMNGFQDELRQRILGVASHIEVRSFDAGLPDWQHVQQQIQSIPPKAFSSPVQGMAPYIMAQGMLTRDQAVQGVLIRGVLPVQESAVSELASQMKVGQLNALQAGKFNIVLGADLAQALGVRLGEKVVLMAPQGQVTPAGLVPRIKQFTVSGIFQVGMYEYDAGLALIHMDDAAKLYRMGDQVSGIRLKLADLFMADRVSRELMQALGPNYYITDWTQQHANFFKAIQMEKRVMFIILALIVAVAAFNIVSTLVMAVTDKRADIAILRTMGATPQAIRRMFVVQGAMIGVIGTVSGAVLGVLLALNIETVVPWIERTFNVQFLSKDVYYISDLPSKLMWSDVTAIVSLSIILSLVATLYPSGRAAKMNPAEALRYE</sequence>
<keyword evidence="6 8" id="KW-1133">Transmembrane helix</keyword>
<evidence type="ECO:0000256" key="1">
    <source>
        <dbReference type="ARBA" id="ARBA00004651"/>
    </source>
</evidence>
<feature type="domain" description="MacB-like periplasmic core" evidence="10">
    <location>
        <begin position="41"/>
        <end position="262"/>
    </location>
</feature>
<dbReference type="AlphaFoldDB" id="A0A1G9A037"/>
<organism evidence="11 12">
    <name type="scientific">Methylophilus rhizosphaerae</name>
    <dbReference type="NCBI Taxonomy" id="492660"/>
    <lineage>
        <taxon>Bacteria</taxon>
        <taxon>Pseudomonadati</taxon>
        <taxon>Pseudomonadota</taxon>
        <taxon>Betaproteobacteria</taxon>
        <taxon>Nitrosomonadales</taxon>
        <taxon>Methylophilaceae</taxon>
        <taxon>Methylophilus</taxon>
    </lineage>
</organism>
<evidence type="ECO:0000259" key="10">
    <source>
        <dbReference type="Pfam" id="PF12704"/>
    </source>
</evidence>
<feature type="transmembrane region" description="Helical" evidence="8">
    <location>
        <begin position="396"/>
        <end position="418"/>
    </location>
</feature>
<dbReference type="GO" id="GO:0098797">
    <property type="term" value="C:plasma membrane protein complex"/>
    <property type="evidence" value="ECO:0007669"/>
    <property type="project" value="TreeGrafter"/>
</dbReference>
<evidence type="ECO:0000256" key="3">
    <source>
        <dbReference type="ARBA" id="ARBA00022448"/>
    </source>
</evidence>
<dbReference type="InterPro" id="IPR003838">
    <property type="entry name" value="ABC3_permease_C"/>
</dbReference>